<dbReference type="HAMAP" id="MF_00061">
    <property type="entry name" value="IspE"/>
    <property type="match status" value="1"/>
</dbReference>
<evidence type="ECO:0000256" key="8">
    <source>
        <dbReference type="ARBA" id="ARBA00023229"/>
    </source>
</evidence>
<feature type="binding site" evidence="10">
    <location>
        <begin position="102"/>
        <end position="112"/>
    </location>
    <ligand>
        <name>ATP</name>
        <dbReference type="ChEBI" id="CHEBI:30616"/>
    </ligand>
</feature>
<comment type="catalytic activity">
    <reaction evidence="10">
        <text>4-CDP-2-C-methyl-D-erythritol + ATP = 4-CDP-2-C-methyl-D-erythritol 2-phosphate + ADP + H(+)</text>
        <dbReference type="Rhea" id="RHEA:18437"/>
        <dbReference type="ChEBI" id="CHEBI:15378"/>
        <dbReference type="ChEBI" id="CHEBI:30616"/>
        <dbReference type="ChEBI" id="CHEBI:57823"/>
        <dbReference type="ChEBI" id="CHEBI:57919"/>
        <dbReference type="ChEBI" id="CHEBI:456216"/>
        <dbReference type="EC" id="2.7.1.148"/>
    </reaction>
</comment>
<dbReference type="InterPro" id="IPR014721">
    <property type="entry name" value="Ribsml_uS5_D2-typ_fold_subgr"/>
</dbReference>
<dbReference type="InterPro" id="IPR036554">
    <property type="entry name" value="GHMP_kinase_C_sf"/>
</dbReference>
<feature type="active site" evidence="10">
    <location>
        <position position="144"/>
    </location>
</feature>
<comment type="function">
    <text evidence="10">Catalyzes the phosphorylation of the position 2 hydroxy group of 4-diphosphocytidyl-2C-methyl-D-erythritol.</text>
</comment>
<comment type="caution">
    <text evidence="13">The sequence shown here is derived from an EMBL/GenBank/DDBJ whole genome shotgun (WGS) entry which is preliminary data.</text>
</comment>
<dbReference type="SUPFAM" id="SSF54211">
    <property type="entry name" value="Ribosomal protein S5 domain 2-like"/>
    <property type="match status" value="1"/>
</dbReference>
<accession>C3X6B3</accession>
<dbReference type="InterPro" id="IPR013750">
    <property type="entry name" value="GHMP_kinase_C_dom"/>
</dbReference>
<feature type="active site" evidence="10">
    <location>
        <position position="14"/>
    </location>
</feature>
<organism evidence="13 14">
    <name type="scientific">Oxalobacter paraformigenes</name>
    <dbReference type="NCBI Taxonomy" id="556268"/>
    <lineage>
        <taxon>Bacteria</taxon>
        <taxon>Pseudomonadati</taxon>
        <taxon>Pseudomonadota</taxon>
        <taxon>Betaproteobacteria</taxon>
        <taxon>Burkholderiales</taxon>
        <taxon>Oxalobacteraceae</taxon>
        <taxon>Oxalobacter</taxon>
    </lineage>
</organism>
<dbReference type="Proteomes" id="UP000003973">
    <property type="component" value="Unassembled WGS sequence"/>
</dbReference>
<evidence type="ECO:0000256" key="4">
    <source>
        <dbReference type="ARBA" id="ARBA00022679"/>
    </source>
</evidence>
<dbReference type="NCBIfam" id="TIGR00154">
    <property type="entry name" value="ispE"/>
    <property type="match status" value="1"/>
</dbReference>
<feature type="domain" description="GHMP kinase N-terminal" evidence="11">
    <location>
        <begin position="70"/>
        <end position="151"/>
    </location>
</feature>
<feature type="domain" description="GHMP kinase C-terminal" evidence="12">
    <location>
        <begin position="206"/>
        <end position="275"/>
    </location>
</feature>
<evidence type="ECO:0000256" key="7">
    <source>
        <dbReference type="ARBA" id="ARBA00022840"/>
    </source>
</evidence>
<protein>
    <recommendedName>
        <fullName evidence="3 10">4-diphosphocytidyl-2-C-methyl-D-erythritol kinase</fullName>
        <shortName evidence="10">CMK</shortName>
        <ecNumber evidence="2 10">2.7.1.148</ecNumber>
    </recommendedName>
    <alternativeName>
        <fullName evidence="9 10">4-(cytidine-5'-diphospho)-2-C-methyl-D-erythritol kinase</fullName>
    </alternativeName>
</protein>
<evidence type="ECO:0000256" key="10">
    <source>
        <dbReference type="HAMAP-Rule" id="MF_00061"/>
    </source>
</evidence>
<evidence type="ECO:0000256" key="1">
    <source>
        <dbReference type="ARBA" id="ARBA00009684"/>
    </source>
</evidence>
<dbReference type="GO" id="GO:0005524">
    <property type="term" value="F:ATP binding"/>
    <property type="evidence" value="ECO:0007669"/>
    <property type="project" value="UniProtKB-UniRule"/>
</dbReference>
<dbReference type="eggNOG" id="COG1947">
    <property type="taxonomic scope" value="Bacteria"/>
</dbReference>
<dbReference type="PANTHER" id="PTHR43527:SF2">
    <property type="entry name" value="4-DIPHOSPHOCYTIDYL-2-C-METHYL-D-ERYTHRITOL KINASE, CHLOROPLASTIC"/>
    <property type="match status" value="1"/>
</dbReference>
<evidence type="ECO:0000256" key="6">
    <source>
        <dbReference type="ARBA" id="ARBA00022777"/>
    </source>
</evidence>
<dbReference type="InterPro" id="IPR004424">
    <property type="entry name" value="IspE"/>
</dbReference>
<evidence type="ECO:0000256" key="3">
    <source>
        <dbReference type="ARBA" id="ARBA00017473"/>
    </source>
</evidence>
<dbReference type="PIRSF" id="PIRSF010376">
    <property type="entry name" value="IspE"/>
    <property type="match status" value="1"/>
</dbReference>
<dbReference type="HOGENOM" id="CLU_053057_3_0_4"/>
<dbReference type="GO" id="GO:0019288">
    <property type="term" value="P:isopentenyl diphosphate biosynthetic process, methylerythritol 4-phosphate pathway"/>
    <property type="evidence" value="ECO:0007669"/>
    <property type="project" value="UniProtKB-UniRule"/>
</dbReference>
<dbReference type="AlphaFoldDB" id="C3X6B3"/>
<evidence type="ECO:0000256" key="2">
    <source>
        <dbReference type="ARBA" id="ARBA00012052"/>
    </source>
</evidence>
<dbReference type="GO" id="GO:0016114">
    <property type="term" value="P:terpenoid biosynthetic process"/>
    <property type="evidence" value="ECO:0007669"/>
    <property type="project" value="UniProtKB-UniRule"/>
</dbReference>
<dbReference type="EC" id="2.7.1.148" evidence="2 10"/>
<proteinExistence type="inferred from homology"/>
<evidence type="ECO:0000259" key="11">
    <source>
        <dbReference type="Pfam" id="PF00288"/>
    </source>
</evidence>
<keyword evidence="4 10" id="KW-0808">Transferase</keyword>
<dbReference type="Pfam" id="PF08544">
    <property type="entry name" value="GHMP_kinases_C"/>
    <property type="match status" value="1"/>
</dbReference>
<evidence type="ECO:0000313" key="13">
    <source>
        <dbReference type="EMBL" id="EEO28749.2"/>
    </source>
</evidence>
<dbReference type="GO" id="GO:0050515">
    <property type="term" value="F:4-(cytidine 5'-diphospho)-2-C-methyl-D-erythritol kinase activity"/>
    <property type="evidence" value="ECO:0007669"/>
    <property type="project" value="UniProtKB-UniRule"/>
</dbReference>
<dbReference type="InterPro" id="IPR006204">
    <property type="entry name" value="GHMP_kinase_N_dom"/>
</dbReference>
<dbReference type="UniPathway" id="UPA00056">
    <property type="reaction ID" value="UER00094"/>
</dbReference>
<evidence type="ECO:0000256" key="5">
    <source>
        <dbReference type="ARBA" id="ARBA00022741"/>
    </source>
</evidence>
<keyword evidence="6 10" id="KW-0418">Kinase</keyword>
<sequence>MIPECLRNCPAPAKLNLFLHVIGRRQDGYHLLETVFQLIDFCDYLHFTCRNDHLIKRVTSSEQIPEEDDLAIRAAKLLQKEIFRQKGIPVRGVDIEIEKNIPLGGGLGGGSSDAATTLMALNHLWNGGFETKDLISMGVQLGADVPFFLVGQNAFGTGIGDKLTPVNTPDGWFVVIKPPVAVPTALIFRSNELTRNTEPIKMANFPDFCKKINHFGRNDLQVVAMKLFPEIRKAVNELSQFGNARMTGSGACVFCRFASETEARKVATRLSSRWNTQVVKGLQNHPLKYLLDNMGE</sequence>
<name>C3X6B3_9BURK</name>
<dbReference type="Gene3D" id="3.30.70.890">
    <property type="entry name" value="GHMP kinase, C-terminal domain"/>
    <property type="match status" value="1"/>
</dbReference>
<dbReference type="EMBL" id="ACDP02000003">
    <property type="protein sequence ID" value="EEO28749.2"/>
    <property type="molecule type" value="Genomic_DNA"/>
</dbReference>
<dbReference type="Pfam" id="PF00288">
    <property type="entry name" value="GHMP_kinases_N"/>
    <property type="match status" value="1"/>
</dbReference>
<comment type="similarity">
    <text evidence="1 10">Belongs to the GHMP kinase family. IspE subfamily.</text>
</comment>
<dbReference type="InterPro" id="IPR020568">
    <property type="entry name" value="Ribosomal_Su5_D2-typ_SF"/>
</dbReference>
<evidence type="ECO:0000313" key="14">
    <source>
        <dbReference type="Proteomes" id="UP000003973"/>
    </source>
</evidence>
<keyword evidence="14" id="KW-1185">Reference proteome</keyword>
<comment type="pathway">
    <text evidence="10">Isoprenoid biosynthesis; isopentenyl diphosphate biosynthesis via DXP pathway; isopentenyl diphosphate from 1-deoxy-D-xylulose 5-phosphate: step 3/6.</text>
</comment>
<gene>
    <name evidence="10" type="primary">ispE</name>
    <name evidence="13" type="ORF">OFAG_01902</name>
</gene>
<dbReference type="SUPFAM" id="SSF55060">
    <property type="entry name" value="GHMP Kinase, C-terminal domain"/>
    <property type="match status" value="1"/>
</dbReference>
<keyword evidence="7 10" id="KW-0067">ATP-binding</keyword>
<keyword evidence="5 10" id="KW-0547">Nucleotide-binding</keyword>
<dbReference type="Gene3D" id="3.30.230.10">
    <property type="match status" value="1"/>
</dbReference>
<dbReference type="PANTHER" id="PTHR43527">
    <property type="entry name" value="4-DIPHOSPHOCYTIDYL-2-C-METHYL-D-ERYTHRITOL KINASE, CHLOROPLASTIC"/>
    <property type="match status" value="1"/>
</dbReference>
<evidence type="ECO:0000256" key="9">
    <source>
        <dbReference type="ARBA" id="ARBA00032554"/>
    </source>
</evidence>
<keyword evidence="8 10" id="KW-0414">Isoprene biosynthesis</keyword>
<reference evidence="13" key="1">
    <citation type="submission" date="2011-10" db="EMBL/GenBank/DDBJ databases">
        <title>The Genome Sequence of Oxalobacter formigenes HOxBLS.</title>
        <authorList>
            <consortium name="The Broad Institute Genome Sequencing Platform"/>
            <person name="Earl A."/>
            <person name="Ward D."/>
            <person name="Feldgarden M."/>
            <person name="Gevers D."/>
            <person name="Allison M.J."/>
            <person name="Humphrey S."/>
            <person name="Young S.K."/>
            <person name="Zeng Q."/>
            <person name="Gargeya S."/>
            <person name="Fitzgerald M."/>
            <person name="Haas B."/>
            <person name="Abouelleil A."/>
            <person name="Alvarado L."/>
            <person name="Arachchi H.M."/>
            <person name="Berlin A."/>
            <person name="Brown A."/>
            <person name="Chapman S.B."/>
            <person name="Chen Z."/>
            <person name="Dunbar C."/>
            <person name="Freedman E."/>
            <person name="Gearin G."/>
            <person name="Goldberg J."/>
            <person name="Griggs A."/>
            <person name="Gujja S."/>
            <person name="Heiman D."/>
            <person name="Howarth C."/>
            <person name="Larson L."/>
            <person name="Lui A."/>
            <person name="MacDonald P.J.P."/>
            <person name="Montmayeur A."/>
            <person name="Murphy C."/>
            <person name="Neiman D."/>
            <person name="Pearson M."/>
            <person name="Priest M."/>
            <person name="Roberts A."/>
            <person name="Saif S."/>
            <person name="Shea T."/>
            <person name="Shenoy N."/>
            <person name="Sisk P."/>
            <person name="Stolte C."/>
            <person name="Sykes S."/>
            <person name="Wortman J."/>
            <person name="Nusbaum C."/>
            <person name="Birren B."/>
        </authorList>
    </citation>
    <scope>NUCLEOTIDE SEQUENCE [LARGE SCALE GENOMIC DNA]</scope>
    <source>
        <strain evidence="13">HOxBLS</strain>
    </source>
</reference>
<evidence type="ECO:0000259" key="12">
    <source>
        <dbReference type="Pfam" id="PF08544"/>
    </source>
</evidence>